<dbReference type="GO" id="GO:0005886">
    <property type="term" value="C:plasma membrane"/>
    <property type="evidence" value="ECO:0007669"/>
    <property type="project" value="TreeGrafter"/>
</dbReference>
<feature type="compositionally biased region" description="Low complexity" evidence="12">
    <location>
        <begin position="167"/>
        <end position="193"/>
    </location>
</feature>
<dbReference type="FunFam" id="2.60.40.150:FF:000039">
    <property type="entry name" value="Synaptotagmin 11"/>
    <property type="match status" value="1"/>
</dbReference>
<dbReference type="InterPro" id="IPR035892">
    <property type="entry name" value="C2_domain_sf"/>
</dbReference>
<dbReference type="GO" id="GO:0030424">
    <property type="term" value="C:axon"/>
    <property type="evidence" value="ECO:0007669"/>
    <property type="project" value="TreeGrafter"/>
</dbReference>
<feature type="region of interest" description="Disordered" evidence="12">
    <location>
        <begin position="167"/>
        <end position="197"/>
    </location>
</feature>
<accession>A0A6A5FAW0</accession>
<keyword evidence="10" id="KW-0968">Cytoplasmic vesicle</keyword>
<dbReference type="GO" id="GO:1903531">
    <property type="term" value="P:negative regulation of secretion by cell"/>
    <property type="evidence" value="ECO:0007669"/>
    <property type="project" value="UniProtKB-ARBA"/>
</dbReference>
<dbReference type="PROSITE" id="PS50004">
    <property type="entry name" value="C2"/>
    <property type="match status" value="2"/>
</dbReference>
<dbReference type="InterPro" id="IPR000008">
    <property type="entry name" value="C2_dom"/>
</dbReference>
<keyword evidence="6" id="KW-0677">Repeat</keyword>
<evidence type="ECO:0000256" key="12">
    <source>
        <dbReference type="SAM" id="MobiDB-lite"/>
    </source>
</evidence>
<dbReference type="GO" id="GO:0005509">
    <property type="term" value="F:calcium ion binding"/>
    <property type="evidence" value="ECO:0007669"/>
    <property type="project" value="TreeGrafter"/>
</dbReference>
<dbReference type="Pfam" id="PF00168">
    <property type="entry name" value="C2"/>
    <property type="match status" value="2"/>
</dbReference>
<keyword evidence="5" id="KW-0479">Metal-binding</keyword>
<organism evidence="15 16">
    <name type="scientific">Perca fluviatilis</name>
    <name type="common">European perch</name>
    <dbReference type="NCBI Taxonomy" id="8168"/>
    <lineage>
        <taxon>Eukaryota</taxon>
        <taxon>Metazoa</taxon>
        <taxon>Chordata</taxon>
        <taxon>Craniata</taxon>
        <taxon>Vertebrata</taxon>
        <taxon>Euteleostomi</taxon>
        <taxon>Actinopterygii</taxon>
        <taxon>Neopterygii</taxon>
        <taxon>Teleostei</taxon>
        <taxon>Neoteleostei</taxon>
        <taxon>Acanthomorphata</taxon>
        <taxon>Eupercaria</taxon>
        <taxon>Perciformes</taxon>
        <taxon>Percoidei</taxon>
        <taxon>Percidae</taxon>
        <taxon>Percinae</taxon>
        <taxon>Perca</taxon>
    </lineage>
</organism>
<dbReference type="PRINTS" id="PR00399">
    <property type="entry name" value="SYNAPTOTAGMN"/>
</dbReference>
<dbReference type="GO" id="GO:0030659">
    <property type="term" value="C:cytoplasmic vesicle membrane"/>
    <property type="evidence" value="ECO:0007669"/>
    <property type="project" value="UniProtKB-SubCell"/>
</dbReference>
<dbReference type="FunFam" id="2.60.40.150:FF:000051">
    <property type="entry name" value="Synaptotagmin 11"/>
    <property type="match status" value="1"/>
</dbReference>
<evidence type="ECO:0000256" key="6">
    <source>
        <dbReference type="ARBA" id="ARBA00022737"/>
    </source>
</evidence>
<evidence type="ECO:0000256" key="11">
    <source>
        <dbReference type="ARBA" id="ARBA00037847"/>
    </source>
</evidence>
<gene>
    <name evidence="15" type="ORF">PFLUV_G00091760</name>
</gene>
<evidence type="ECO:0000256" key="8">
    <source>
        <dbReference type="ARBA" id="ARBA00022989"/>
    </source>
</evidence>
<dbReference type="CDD" id="cd08404">
    <property type="entry name" value="C2B_Synaptotagmin-4"/>
    <property type="match status" value="1"/>
</dbReference>
<keyword evidence="3" id="KW-0597">Phosphoprotein</keyword>
<dbReference type="GO" id="GO:0000149">
    <property type="term" value="F:SNARE binding"/>
    <property type="evidence" value="ECO:0007669"/>
    <property type="project" value="TreeGrafter"/>
</dbReference>
<keyword evidence="16" id="KW-1185">Reference proteome</keyword>
<dbReference type="GO" id="GO:0070382">
    <property type="term" value="C:exocytic vesicle"/>
    <property type="evidence" value="ECO:0007669"/>
    <property type="project" value="TreeGrafter"/>
</dbReference>
<dbReference type="EMBL" id="VHII01000007">
    <property type="protein sequence ID" value="KAF1388579.1"/>
    <property type="molecule type" value="Genomic_DNA"/>
</dbReference>
<sequence length="472" mass="52048">MADIIELGPAYAMSPVLAGFLGAGVLVLVVVVLVLLWSFCQRRYLRSAGRYKLHGDRYCDAEDPPYKFIHMLKGISIYPESLSGSKRIVRGIRRAERSERPDGDRGCSAAGRGMVLVDAENNILDVPGQLQMSHLVPPGGPGAAAHGQGGRVERVLPVRADYCCLDSSSASSSQTSSKTASPFTPTFTPATSEPEPEPSLGAISLTVDYNFPKKALVVTIVGARGLPAVDEQAGSSDPYVKMTILPEKKHRVKTRVLRKTLDPLFDETFTFYGVAYSALPELTLHFLVLSFDRFARDDVIGEAVVPLKGVDPSTGRVHLSQQITKRNMQCESRGELLASLSYQPVSHRLSVVVLKARHLPKMDITGLSANPYVKVNVFYGRKRIAKKKTHVKKCTLNPVFNESFIYDIPPELLPEISVEFLVVDFDRTTKNEVLGRLLLGLHSPAPSGASHWREVCENPRRQISKWHNLSEY</sequence>
<evidence type="ECO:0000256" key="9">
    <source>
        <dbReference type="ARBA" id="ARBA00023136"/>
    </source>
</evidence>
<comment type="similarity">
    <text evidence="2">Belongs to the synaptotagmin family.</text>
</comment>
<comment type="caution">
    <text evidence="15">The sequence shown here is derived from an EMBL/GenBank/DDBJ whole genome shotgun (WGS) entry which is preliminary data.</text>
</comment>
<dbReference type="SUPFAM" id="SSF49562">
    <property type="entry name" value="C2 domain (Calcium/lipid-binding domain, CaLB)"/>
    <property type="match status" value="2"/>
</dbReference>
<dbReference type="OrthoDB" id="270970at2759"/>
<comment type="subcellular location">
    <subcellularLocation>
        <location evidence="1">Cytoplasmic vesicle membrane</location>
    </subcellularLocation>
    <subcellularLocation>
        <location evidence="11">Endomembrane system</location>
        <topology evidence="11">Single-pass membrane protein</topology>
    </subcellularLocation>
</comment>
<dbReference type="GO" id="GO:0006906">
    <property type="term" value="P:vesicle fusion"/>
    <property type="evidence" value="ECO:0007669"/>
    <property type="project" value="TreeGrafter"/>
</dbReference>
<evidence type="ECO:0000256" key="7">
    <source>
        <dbReference type="ARBA" id="ARBA00022837"/>
    </source>
</evidence>
<dbReference type="GO" id="GO:0001786">
    <property type="term" value="F:phosphatidylserine binding"/>
    <property type="evidence" value="ECO:0007669"/>
    <property type="project" value="TreeGrafter"/>
</dbReference>
<evidence type="ECO:0000256" key="5">
    <source>
        <dbReference type="ARBA" id="ARBA00022723"/>
    </source>
</evidence>
<name>A0A6A5FAW0_PERFL</name>
<dbReference type="Gene3D" id="2.60.40.150">
    <property type="entry name" value="C2 domain"/>
    <property type="match status" value="2"/>
</dbReference>
<keyword evidence="9 13" id="KW-0472">Membrane</keyword>
<evidence type="ECO:0000313" key="16">
    <source>
        <dbReference type="Proteomes" id="UP000465112"/>
    </source>
</evidence>
<dbReference type="SMART" id="SM00239">
    <property type="entry name" value="C2"/>
    <property type="match status" value="2"/>
</dbReference>
<evidence type="ECO:0000313" key="15">
    <source>
        <dbReference type="EMBL" id="KAF1388579.1"/>
    </source>
</evidence>
<dbReference type="InterPro" id="IPR001565">
    <property type="entry name" value="Synaptotagmin"/>
</dbReference>
<keyword evidence="7" id="KW-0106">Calcium</keyword>
<evidence type="ECO:0000256" key="2">
    <source>
        <dbReference type="ARBA" id="ARBA00006996"/>
    </source>
</evidence>
<evidence type="ECO:0000259" key="14">
    <source>
        <dbReference type="PROSITE" id="PS50004"/>
    </source>
</evidence>
<evidence type="ECO:0000256" key="3">
    <source>
        <dbReference type="ARBA" id="ARBA00022553"/>
    </source>
</evidence>
<dbReference type="Proteomes" id="UP000465112">
    <property type="component" value="Chromosome 7"/>
</dbReference>
<dbReference type="PANTHER" id="PTHR10024:SF115">
    <property type="entry name" value="SYNAPTOTAGMIN-11"/>
    <property type="match status" value="1"/>
</dbReference>
<dbReference type="GO" id="GO:0030276">
    <property type="term" value="F:clathrin binding"/>
    <property type="evidence" value="ECO:0007669"/>
    <property type="project" value="TreeGrafter"/>
</dbReference>
<feature type="domain" description="C2" evidence="14">
    <location>
        <begin position="332"/>
        <end position="467"/>
    </location>
</feature>
<evidence type="ECO:0000256" key="4">
    <source>
        <dbReference type="ARBA" id="ARBA00022692"/>
    </source>
</evidence>
<evidence type="ECO:0000256" key="1">
    <source>
        <dbReference type="ARBA" id="ARBA00004156"/>
    </source>
</evidence>
<reference evidence="15 16" key="1">
    <citation type="submission" date="2019-06" db="EMBL/GenBank/DDBJ databases">
        <title>A chromosome-scale genome assembly of the European perch, Perca fluviatilis.</title>
        <authorList>
            <person name="Roques C."/>
            <person name="Zahm M."/>
            <person name="Cabau C."/>
            <person name="Klopp C."/>
            <person name="Bouchez O."/>
            <person name="Donnadieu C."/>
            <person name="Kuhl H."/>
            <person name="Gislard M."/>
            <person name="Guendouz S."/>
            <person name="Journot L."/>
            <person name="Haffray P."/>
            <person name="Bestin A."/>
            <person name="Morvezen R."/>
            <person name="Feron R."/>
            <person name="Wen M."/>
            <person name="Jouanno E."/>
            <person name="Herpin A."/>
            <person name="Schartl M."/>
            <person name="Postlethwait J."/>
            <person name="Schaerlinger B."/>
            <person name="Chardard D."/>
            <person name="Lecocq T."/>
            <person name="Poncet C."/>
            <person name="Jaffrelo L."/>
            <person name="Lampietro C."/>
            <person name="Guiguen Y."/>
        </authorList>
    </citation>
    <scope>NUCLEOTIDE SEQUENCE [LARGE SCALE GENOMIC DNA]</scope>
    <source>
        <tissue evidence="15">Blood</tissue>
    </source>
</reference>
<dbReference type="GO" id="GO:0098793">
    <property type="term" value="C:presynapse"/>
    <property type="evidence" value="ECO:0007669"/>
    <property type="project" value="GOC"/>
</dbReference>
<evidence type="ECO:0000256" key="10">
    <source>
        <dbReference type="ARBA" id="ARBA00023329"/>
    </source>
</evidence>
<dbReference type="GO" id="GO:0048791">
    <property type="term" value="P:calcium ion-regulated exocytosis of neurotransmitter"/>
    <property type="evidence" value="ECO:0007669"/>
    <property type="project" value="TreeGrafter"/>
</dbReference>
<dbReference type="AlphaFoldDB" id="A0A6A5FAW0"/>
<dbReference type="PANTHER" id="PTHR10024">
    <property type="entry name" value="SYNAPTOTAGMIN"/>
    <property type="match status" value="1"/>
</dbReference>
<feature type="domain" description="C2" evidence="14">
    <location>
        <begin position="199"/>
        <end position="321"/>
    </location>
</feature>
<keyword evidence="8 13" id="KW-1133">Transmembrane helix</keyword>
<evidence type="ECO:0000256" key="13">
    <source>
        <dbReference type="SAM" id="Phobius"/>
    </source>
</evidence>
<keyword evidence="4 13" id="KW-0812">Transmembrane</keyword>
<proteinExistence type="inferred from homology"/>
<dbReference type="GO" id="GO:0005544">
    <property type="term" value="F:calcium-dependent phospholipid binding"/>
    <property type="evidence" value="ECO:0007669"/>
    <property type="project" value="TreeGrafter"/>
</dbReference>
<feature type="transmembrane region" description="Helical" evidence="13">
    <location>
        <begin position="16"/>
        <end position="40"/>
    </location>
</feature>
<protein>
    <recommendedName>
        <fullName evidence="14">C2 domain-containing protein</fullName>
    </recommendedName>
</protein>